<evidence type="ECO:0000256" key="10">
    <source>
        <dbReference type="SAM" id="Phobius"/>
    </source>
</evidence>
<dbReference type="GO" id="GO:0045259">
    <property type="term" value="C:proton-transporting ATP synthase complex"/>
    <property type="evidence" value="ECO:0007669"/>
    <property type="project" value="UniProtKB-KW"/>
</dbReference>
<evidence type="ECO:0000256" key="7">
    <source>
        <dbReference type="ARBA" id="ARBA00023128"/>
    </source>
</evidence>
<keyword evidence="9" id="KW-0066">ATP synthesis</keyword>
<evidence type="ECO:0000256" key="6">
    <source>
        <dbReference type="ARBA" id="ARBA00023065"/>
    </source>
</evidence>
<evidence type="ECO:0000256" key="9">
    <source>
        <dbReference type="ARBA" id="ARBA00023310"/>
    </source>
</evidence>
<dbReference type="Pfam" id="PF10206">
    <property type="entry name" value="WRW"/>
    <property type="match status" value="1"/>
</dbReference>
<evidence type="ECO:0000313" key="11">
    <source>
        <dbReference type="EMBL" id="PAV91940.1"/>
    </source>
</evidence>
<keyword evidence="4" id="KW-0138">CF(0)</keyword>
<comment type="caution">
    <text evidence="11">The sequence shown here is derived from an EMBL/GenBank/DDBJ whole genome shotgun (WGS) entry which is preliminary data.</text>
</comment>
<keyword evidence="5" id="KW-0375">Hydrogen ion transport</keyword>
<keyword evidence="12" id="KW-1185">Reference proteome</keyword>
<dbReference type="Proteomes" id="UP000218231">
    <property type="component" value="Unassembled WGS sequence"/>
</dbReference>
<dbReference type="EMBL" id="LIAE01006280">
    <property type="protein sequence ID" value="PAV91940.1"/>
    <property type="molecule type" value="Genomic_DNA"/>
</dbReference>
<evidence type="ECO:0000256" key="3">
    <source>
        <dbReference type="ARBA" id="ARBA00022448"/>
    </source>
</evidence>
<dbReference type="InterPro" id="IPR019344">
    <property type="entry name" value="F1F0-ATPsyn_F_prd"/>
</dbReference>
<evidence type="ECO:0000256" key="4">
    <source>
        <dbReference type="ARBA" id="ARBA00022547"/>
    </source>
</evidence>
<dbReference type="GO" id="GO:1902600">
    <property type="term" value="P:proton transmembrane transport"/>
    <property type="evidence" value="ECO:0007669"/>
    <property type="project" value="UniProtKB-KW"/>
</dbReference>
<dbReference type="GO" id="GO:0031966">
    <property type="term" value="C:mitochondrial membrane"/>
    <property type="evidence" value="ECO:0007669"/>
    <property type="project" value="UniProtKB-SubCell"/>
</dbReference>
<dbReference type="OrthoDB" id="8921675at2759"/>
<name>A0A2A2M0J0_9BILA</name>
<protein>
    <recommendedName>
        <fullName evidence="13">ATP synthase subunit f, mitochondrial</fullName>
    </recommendedName>
</protein>
<evidence type="ECO:0008006" key="13">
    <source>
        <dbReference type="Google" id="ProtNLM"/>
    </source>
</evidence>
<keyword evidence="8 10" id="KW-0472">Membrane</keyword>
<keyword evidence="7" id="KW-0496">Mitochondrion</keyword>
<proteinExistence type="inferred from homology"/>
<keyword evidence="6" id="KW-0406">Ion transport</keyword>
<evidence type="ECO:0000256" key="8">
    <source>
        <dbReference type="ARBA" id="ARBA00023136"/>
    </source>
</evidence>
<gene>
    <name evidence="11" type="ORF">WR25_21732</name>
</gene>
<dbReference type="STRING" id="2018661.A0A2A2M0J0"/>
<organism evidence="11 12">
    <name type="scientific">Diploscapter pachys</name>
    <dbReference type="NCBI Taxonomy" id="2018661"/>
    <lineage>
        <taxon>Eukaryota</taxon>
        <taxon>Metazoa</taxon>
        <taxon>Ecdysozoa</taxon>
        <taxon>Nematoda</taxon>
        <taxon>Chromadorea</taxon>
        <taxon>Rhabditida</taxon>
        <taxon>Rhabditina</taxon>
        <taxon>Rhabditomorpha</taxon>
        <taxon>Rhabditoidea</taxon>
        <taxon>Rhabditidae</taxon>
        <taxon>Diploscapter</taxon>
    </lineage>
</organism>
<evidence type="ECO:0000256" key="5">
    <source>
        <dbReference type="ARBA" id="ARBA00022781"/>
    </source>
</evidence>
<sequence length="153" mass="18924">MAWFRPPPPHTQLRPWVPDAIFIPISRAIERLGVYFYNRVLNKTEIGLFDKRWNKNVHGPYCHWRYYGKMDTKLMSVKLADLPAWIGRRDKSIGAFYNEFMRNIYRVHNLYWSGPLYTPFVKTLFRFVFLYSFINWLCKMHRYWDFQKTRYHW</sequence>
<evidence type="ECO:0000313" key="12">
    <source>
        <dbReference type="Proteomes" id="UP000218231"/>
    </source>
</evidence>
<comment type="similarity">
    <text evidence="2">Belongs to the ATPase F chain family.</text>
</comment>
<keyword evidence="3" id="KW-0813">Transport</keyword>
<comment type="subcellular location">
    <subcellularLocation>
        <location evidence="1">Mitochondrion membrane</location>
    </subcellularLocation>
</comment>
<accession>A0A2A2M0J0</accession>
<dbReference type="GO" id="GO:0006754">
    <property type="term" value="P:ATP biosynthetic process"/>
    <property type="evidence" value="ECO:0007669"/>
    <property type="project" value="UniProtKB-KW"/>
</dbReference>
<reference evidence="11 12" key="1">
    <citation type="journal article" date="2017" name="Curr. Biol.">
        <title>Genome architecture and evolution of a unichromosomal asexual nematode.</title>
        <authorList>
            <person name="Fradin H."/>
            <person name="Zegar C."/>
            <person name="Gutwein M."/>
            <person name="Lucas J."/>
            <person name="Kovtun M."/>
            <person name="Corcoran D."/>
            <person name="Baugh L.R."/>
            <person name="Kiontke K."/>
            <person name="Gunsalus K."/>
            <person name="Fitch D.H."/>
            <person name="Piano F."/>
        </authorList>
    </citation>
    <scope>NUCLEOTIDE SEQUENCE [LARGE SCALE GENOMIC DNA]</scope>
    <source>
        <strain evidence="11">PF1309</strain>
    </source>
</reference>
<keyword evidence="10" id="KW-1133">Transmembrane helix</keyword>
<evidence type="ECO:0000256" key="2">
    <source>
        <dbReference type="ARBA" id="ARBA00005895"/>
    </source>
</evidence>
<dbReference type="AlphaFoldDB" id="A0A2A2M0J0"/>
<keyword evidence="10" id="KW-0812">Transmembrane</keyword>
<evidence type="ECO:0000256" key="1">
    <source>
        <dbReference type="ARBA" id="ARBA00004325"/>
    </source>
</evidence>
<feature type="transmembrane region" description="Helical" evidence="10">
    <location>
        <begin position="116"/>
        <end position="138"/>
    </location>
</feature>